<dbReference type="CDD" id="cd00190">
    <property type="entry name" value="Tryp_SPc"/>
    <property type="match status" value="1"/>
</dbReference>
<evidence type="ECO:0000256" key="2">
    <source>
        <dbReference type="SAM" id="SignalP"/>
    </source>
</evidence>
<dbReference type="InterPro" id="IPR001254">
    <property type="entry name" value="Trypsin_dom"/>
</dbReference>
<evidence type="ECO:0000256" key="1">
    <source>
        <dbReference type="SAM" id="MobiDB-lite"/>
    </source>
</evidence>
<dbReference type="Pfam" id="PF00089">
    <property type="entry name" value="Trypsin"/>
    <property type="match status" value="1"/>
</dbReference>
<dbReference type="PRINTS" id="PR00722">
    <property type="entry name" value="CHYMOTRYPSIN"/>
</dbReference>
<protein>
    <submittedName>
        <fullName evidence="5">Phenoloxidase-activating factor 2</fullName>
    </submittedName>
</protein>
<keyword evidence="2" id="KW-0732">Signal</keyword>
<dbReference type="GO" id="GO:0004252">
    <property type="term" value="F:serine-type endopeptidase activity"/>
    <property type="evidence" value="ECO:0007669"/>
    <property type="project" value="InterPro"/>
</dbReference>
<dbReference type="RefSeq" id="XP_015521043.2">
    <property type="nucleotide sequence ID" value="XM_015665557.2"/>
</dbReference>
<evidence type="ECO:0000313" key="4">
    <source>
        <dbReference type="Proteomes" id="UP000829291"/>
    </source>
</evidence>
<dbReference type="PROSITE" id="PS50240">
    <property type="entry name" value="TRYPSIN_DOM"/>
    <property type="match status" value="1"/>
</dbReference>
<dbReference type="OrthoDB" id="6261922at2759"/>
<dbReference type="Gene3D" id="2.40.10.10">
    <property type="entry name" value="Trypsin-like serine proteases"/>
    <property type="match status" value="2"/>
</dbReference>
<dbReference type="KEGG" id="nlo:107225184"/>
<sequence>MQYLGWLVTVLGLLDLGVATPNGRREKRQNGVNSAVENCRKIFNAPCDSLNILSTSTPPPLNTALPKVQVSDCQCVLYNLCSSESVSNSDGSFVIDKRLGETCSGTLDVCCPKSSILNRPIDRATQAPTMVTMPTPSPTATQKPLPTPVPQQPNVPVRSGCGYRNPQGVTVRITGSDNEAQFAEFPWMVAVLTKPPPGTEQSGYICGGSLIHPRAVLTAAHTIEGKSAEELVVRAGDWDSLSRTEPIPHQQLEVEAVILHENFNTDNLHNDFAVLILKTPFVITPSVNTVCLPRENDVFDAVRCTATGWGKNTFEAVGRFQAVLKKIELPVVPHTPCQTNLRRTRLGNAFILDQSFICAGGEAGQDTCTGDGGSPLVCPSKNAQDRYVQAGIVAWGIGCGADRTPGVYASVSKARRWIDGKMAQYNLDTSSYLA</sequence>
<dbReference type="GeneID" id="107225184"/>
<dbReference type="InParanoid" id="A0A6J0C3D7"/>
<dbReference type="InterPro" id="IPR001314">
    <property type="entry name" value="Peptidase_S1A"/>
</dbReference>
<dbReference type="InterPro" id="IPR009003">
    <property type="entry name" value="Peptidase_S1_PA"/>
</dbReference>
<name>A0A6J0C3D7_NEOLC</name>
<proteinExistence type="predicted"/>
<keyword evidence="4" id="KW-1185">Reference proteome</keyword>
<reference evidence="5" key="1">
    <citation type="submission" date="2025-08" db="UniProtKB">
        <authorList>
            <consortium name="RefSeq"/>
        </authorList>
    </citation>
    <scope>IDENTIFICATION</scope>
    <source>
        <tissue evidence="5">Thorax and Abdomen</tissue>
    </source>
</reference>
<feature type="compositionally biased region" description="Low complexity" evidence="1">
    <location>
        <begin position="129"/>
        <end position="144"/>
    </location>
</feature>
<dbReference type="Pfam" id="PF18322">
    <property type="entry name" value="CLIP_1"/>
    <property type="match status" value="1"/>
</dbReference>
<dbReference type="PANTHER" id="PTHR24258:SF129">
    <property type="entry name" value="LP15124P-RELATED"/>
    <property type="match status" value="1"/>
</dbReference>
<dbReference type="SUPFAM" id="SSF50494">
    <property type="entry name" value="Trypsin-like serine proteases"/>
    <property type="match status" value="1"/>
</dbReference>
<feature type="chain" id="PRO_5046214082" evidence="2">
    <location>
        <begin position="20"/>
        <end position="434"/>
    </location>
</feature>
<dbReference type="Proteomes" id="UP000829291">
    <property type="component" value="Chromosome 6"/>
</dbReference>
<dbReference type="GO" id="GO:0006508">
    <property type="term" value="P:proteolysis"/>
    <property type="evidence" value="ECO:0007669"/>
    <property type="project" value="InterPro"/>
</dbReference>
<organism evidence="5">
    <name type="scientific">Neodiprion lecontei</name>
    <name type="common">Redheaded pine sawfly</name>
    <dbReference type="NCBI Taxonomy" id="441921"/>
    <lineage>
        <taxon>Eukaryota</taxon>
        <taxon>Metazoa</taxon>
        <taxon>Ecdysozoa</taxon>
        <taxon>Arthropoda</taxon>
        <taxon>Hexapoda</taxon>
        <taxon>Insecta</taxon>
        <taxon>Pterygota</taxon>
        <taxon>Neoptera</taxon>
        <taxon>Endopterygota</taxon>
        <taxon>Hymenoptera</taxon>
        <taxon>Tenthredinoidea</taxon>
        <taxon>Diprionidae</taxon>
        <taxon>Diprioninae</taxon>
        <taxon>Neodiprion</taxon>
    </lineage>
</organism>
<dbReference type="InterPro" id="IPR043504">
    <property type="entry name" value="Peptidase_S1_PA_chymotrypsin"/>
</dbReference>
<dbReference type="InterPro" id="IPR041515">
    <property type="entry name" value="PPAF-2-like_Clip"/>
</dbReference>
<feature type="region of interest" description="Disordered" evidence="1">
    <location>
        <begin position="129"/>
        <end position="161"/>
    </location>
</feature>
<accession>A0A6J0C3D7</accession>
<dbReference type="AlphaFoldDB" id="A0A6J0C3D7"/>
<feature type="domain" description="Peptidase S1" evidence="3">
    <location>
        <begin position="173"/>
        <end position="423"/>
    </location>
</feature>
<dbReference type="PANTHER" id="PTHR24258">
    <property type="entry name" value="SERINE PROTEASE-RELATED"/>
    <property type="match status" value="1"/>
</dbReference>
<evidence type="ECO:0000259" key="3">
    <source>
        <dbReference type="PROSITE" id="PS50240"/>
    </source>
</evidence>
<feature type="signal peptide" evidence="2">
    <location>
        <begin position="1"/>
        <end position="19"/>
    </location>
</feature>
<dbReference type="GO" id="GO:0005576">
    <property type="term" value="C:extracellular region"/>
    <property type="evidence" value="ECO:0007669"/>
    <property type="project" value="UniProtKB-SubCell"/>
</dbReference>
<evidence type="ECO:0000313" key="5">
    <source>
        <dbReference type="RefSeq" id="XP_015521043.2"/>
    </source>
</evidence>
<dbReference type="SMART" id="SM00020">
    <property type="entry name" value="Tryp_SPc"/>
    <property type="match status" value="1"/>
</dbReference>
<gene>
    <name evidence="5" type="primary">LOC107225184</name>
</gene>